<reference evidence="8 9" key="1">
    <citation type="submission" date="2016-07" db="EMBL/GenBank/DDBJ databases">
        <title>Pervasive Adenine N6-methylation of Active Genes in Fungi.</title>
        <authorList>
            <consortium name="DOE Joint Genome Institute"/>
            <person name="Mondo S.J."/>
            <person name="Dannebaum R.O."/>
            <person name="Kuo R.C."/>
            <person name="Labutti K."/>
            <person name="Haridas S."/>
            <person name="Kuo A."/>
            <person name="Salamov A."/>
            <person name="Ahrendt S.R."/>
            <person name="Lipzen A."/>
            <person name="Sullivan W."/>
            <person name="Andreopoulos W.B."/>
            <person name="Clum A."/>
            <person name="Lindquist E."/>
            <person name="Daum C."/>
            <person name="Ramamoorthy G.K."/>
            <person name="Gryganskyi A."/>
            <person name="Culley D."/>
            <person name="Magnuson J.K."/>
            <person name="James T.Y."/>
            <person name="O'Malley M.A."/>
            <person name="Stajich J.E."/>
            <person name="Spatafora J.W."/>
            <person name="Visel A."/>
            <person name="Grigoriev I.V."/>
        </authorList>
    </citation>
    <scope>NUCLEOTIDE SEQUENCE [LARGE SCALE GENOMIC DNA]</scope>
    <source>
        <strain evidence="8 9">JEL800</strain>
    </source>
</reference>
<keyword evidence="2 6" id="KW-0812">Transmembrane</keyword>
<name>A0A1Y2BZN0_9FUNG</name>
<dbReference type="SUPFAM" id="SSF81324">
    <property type="entry name" value="Voltage-gated potassium channels"/>
    <property type="match status" value="1"/>
</dbReference>
<feature type="transmembrane region" description="Helical" evidence="6">
    <location>
        <begin position="131"/>
        <end position="150"/>
    </location>
</feature>
<dbReference type="PANTHER" id="PTHR47823">
    <property type="entry name" value="ION_TRANS DOMAIN-CONTAINING PROTEIN"/>
    <property type="match status" value="1"/>
</dbReference>
<sequence>MMLAPNTPKVPVLPSEFATLKFTKGTIRRSGSLTSPNSQPTPMTLHAPLSSGRISKRRFSSSGNRKKSFGPASVKSFEDVTTPMVKESPLFYDVDEPSIDEPHKPLECNNYSIFKSLFTPIRPDGRFKNNWMQLVSLAYFYVLAVVPYRIAFLDGLDKTQSMILTIIFGIDTTINLITLRVNDDGFEIPFLPSLVRNFFSIPFLVDVASTVPWSLYFQNNCCDTDRWNSNGFDLIRLARLFRLSKIMKTPFYRQMARTMRETLGLGNNFMALFTFFCIIVVFLHFNGCFIILMGRDNAFRDKAWLKMQPQNMMPPEKYSQGMWMALANMIPVTFKAWRPDTLNAQWSELFFCLFGAIASASITGTISALSLGEQSPAGKFIQRLDQLKEWLHARKADETYLESRVMKGF</sequence>
<dbReference type="AlphaFoldDB" id="A0A1Y2BZN0"/>
<feature type="transmembrane region" description="Helical" evidence="6">
    <location>
        <begin position="349"/>
        <end position="371"/>
    </location>
</feature>
<organism evidence="8 9">
    <name type="scientific">Rhizoclosmatium globosum</name>
    <dbReference type="NCBI Taxonomy" id="329046"/>
    <lineage>
        <taxon>Eukaryota</taxon>
        <taxon>Fungi</taxon>
        <taxon>Fungi incertae sedis</taxon>
        <taxon>Chytridiomycota</taxon>
        <taxon>Chytridiomycota incertae sedis</taxon>
        <taxon>Chytridiomycetes</taxon>
        <taxon>Chytridiales</taxon>
        <taxon>Chytriomycetaceae</taxon>
        <taxon>Rhizoclosmatium</taxon>
    </lineage>
</organism>
<dbReference type="Proteomes" id="UP000193642">
    <property type="component" value="Unassembled WGS sequence"/>
</dbReference>
<comment type="subcellular location">
    <subcellularLocation>
        <location evidence="1">Membrane</location>
        <topology evidence="1">Multi-pass membrane protein</topology>
    </subcellularLocation>
</comment>
<feature type="compositionally biased region" description="Polar residues" evidence="5">
    <location>
        <begin position="29"/>
        <end position="42"/>
    </location>
</feature>
<evidence type="ECO:0000256" key="5">
    <source>
        <dbReference type="SAM" id="MobiDB-lite"/>
    </source>
</evidence>
<comment type="caution">
    <text evidence="8">The sequence shown here is derived from an EMBL/GenBank/DDBJ whole genome shotgun (WGS) entry which is preliminary data.</text>
</comment>
<evidence type="ECO:0000256" key="1">
    <source>
        <dbReference type="ARBA" id="ARBA00004141"/>
    </source>
</evidence>
<dbReference type="EMBL" id="MCGO01000036">
    <property type="protein sequence ID" value="ORY40228.1"/>
    <property type="molecule type" value="Genomic_DNA"/>
</dbReference>
<evidence type="ECO:0000256" key="4">
    <source>
        <dbReference type="ARBA" id="ARBA00023136"/>
    </source>
</evidence>
<feature type="compositionally biased region" description="Basic residues" evidence="5">
    <location>
        <begin position="54"/>
        <end position="68"/>
    </location>
</feature>
<feature type="domain" description="Ion transport" evidence="7">
    <location>
        <begin position="133"/>
        <end position="360"/>
    </location>
</feature>
<gene>
    <name evidence="8" type="ORF">BCR33DRAFT_373107</name>
</gene>
<feature type="transmembrane region" description="Helical" evidence="6">
    <location>
        <begin position="269"/>
        <end position="292"/>
    </location>
</feature>
<feature type="region of interest" description="Disordered" evidence="5">
    <location>
        <begin position="28"/>
        <end position="71"/>
    </location>
</feature>
<dbReference type="PANTHER" id="PTHR47823:SF9">
    <property type="entry name" value="CHROMOSOME UNDETERMINED SCAFFOLD_10, WHOLE GENOME SHOTGUN SEQUENCE"/>
    <property type="match status" value="1"/>
</dbReference>
<evidence type="ECO:0000313" key="9">
    <source>
        <dbReference type="Proteomes" id="UP000193642"/>
    </source>
</evidence>
<keyword evidence="3 6" id="KW-1133">Transmembrane helix</keyword>
<dbReference type="Pfam" id="PF00520">
    <property type="entry name" value="Ion_trans"/>
    <property type="match status" value="1"/>
</dbReference>
<keyword evidence="9" id="KW-1185">Reference proteome</keyword>
<evidence type="ECO:0000256" key="2">
    <source>
        <dbReference type="ARBA" id="ARBA00022692"/>
    </source>
</evidence>
<keyword evidence="4 6" id="KW-0472">Membrane</keyword>
<evidence type="ECO:0000259" key="7">
    <source>
        <dbReference type="Pfam" id="PF00520"/>
    </source>
</evidence>
<evidence type="ECO:0000256" key="6">
    <source>
        <dbReference type="SAM" id="Phobius"/>
    </source>
</evidence>
<feature type="transmembrane region" description="Helical" evidence="6">
    <location>
        <begin position="321"/>
        <end position="337"/>
    </location>
</feature>
<evidence type="ECO:0000313" key="8">
    <source>
        <dbReference type="EMBL" id="ORY40228.1"/>
    </source>
</evidence>
<accession>A0A1Y2BZN0</accession>
<dbReference type="Gene3D" id="1.10.287.70">
    <property type="match status" value="1"/>
</dbReference>
<dbReference type="InterPro" id="IPR005821">
    <property type="entry name" value="Ion_trans_dom"/>
</dbReference>
<evidence type="ECO:0000256" key="3">
    <source>
        <dbReference type="ARBA" id="ARBA00022989"/>
    </source>
</evidence>
<proteinExistence type="predicted"/>
<protein>
    <recommendedName>
        <fullName evidence="7">Ion transport domain-containing protein</fullName>
    </recommendedName>
</protein>
<dbReference type="OrthoDB" id="2152421at2759"/>